<protein>
    <recommendedName>
        <fullName evidence="3">Tetratricopeptide repeat protein</fullName>
    </recommendedName>
</protein>
<dbReference type="SUPFAM" id="SSF48452">
    <property type="entry name" value="TPR-like"/>
    <property type="match status" value="1"/>
</dbReference>
<evidence type="ECO:0000313" key="1">
    <source>
        <dbReference type="EMBL" id="QDU58005.1"/>
    </source>
</evidence>
<evidence type="ECO:0000313" key="2">
    <source>
        <dbReference type="Proteomes" id="UP000315750"/>
    </source>
</evidence>
<dbReference type="KEGG" id="amuc:Pan181_42300"/>
<dbReference type="Proteomes" id="UP000315750">
    <property type="component" value="Chromosome"/>
</dbReference>
<dbReference type="InterPro" id="IPR011990">
    <property type="entry name" value="TPR-like_helical_dom_sf"/>
</dbReference>
<sequence>MAFLGWLRSKWSPRYRAYWLYQRGVFRAKAGLTSQAIQDYCDVIDIAQTPPSVRAMARYNWALLLWASGEQEQAHQELTNVLEDAGAPERVKAEARRKILRISRSSERSDPIEK</sequence>
<keyword evidence="2" id="KW-1185">Reference proteome</keyword>
<dbReference type="AlphaFoldDB" id="A0A518ATG8"/>
<dbReference type="Gene3D" id="1.25.40.10">
    <property type="entry name" value="Tetratricopeptide repeat domain"/>
    <property type="match status" value="1"/>
</dbReference>
<evidence type="ECO:0008006" key="3">
    <source>
        <dbReference type="Google" id="ProtNLM"/>
    </source>
</evidence>
<organism evidence="1 2">
    <name type="scientific">Aeoliella mucimassa</name>
    <dbReference type="NCBI Taxonomy" id="2527972"/>
    <lineage>
        <taxon>Bacteria</taxon>
        <taxon>Pseudomonadati</taxon>
        <taxon>Planctomycetota</taxon>
        <taxon>Planctomycetia</taxon>
        <taxon>Pirellulales</taxon>
        <taxon>Lacipirellulaceae</taxon>
        <taxon>Aeoliella</taxon>
    </lineage>
</organism>
<dbReference type="EMBL" id="CP036278">
    <property type="protein sequence ID" value="QDU58005.1"/>
    <property type="molecule type" value="Genomic_DNA"/>
</dbReference>
<proteinExistence type="predicted"/>
<gene>
    <name evidence="1" type="ORF">Pan181_42300</name>
</gene>
<accession>A0A518ATG8</accession>
<reference evidence="1 2" key="1">
    <citation type="submission" date="2019-02" db="EMBL/GenBank/DDBJ databases">
        <title>Deep-cultivation of Planctomycetes and their phenomic and genomic characterization uncovers novel biology.</title>
        <authorList>
            <person name="Wiegand S."/>
            <person name="Jogler M."/>
            <person name="Boedeker C."/>
            <person name="Pinto D."/>
            <person name="Vollmers J."/>
            <person name="Rivas-Marin E."/>
            <person name="Kohn T."/>
            <person name="Peeters S.H."/>
            <person name="Heuer A."/>
            <person name="Rast P."/>
            <person name="Oberbeckmann S."/>
            <person name="Bunk B."/>
            <person name="Jeske O."/>
            <person name="Meyerdierks A."/>
            <person name="Storesund J.E."/>
            <person name="Kallscheuer N."/>
            <person name="Luecker S."/>
            <person name="Lage O.M."/>
            <person name="Pohl T."/>
            <person name="Merkel B.J."/>
            <person name="Hornburger P."/>
            <person name="Mueller R.-W."/>
            <person name="Bruemmer F."/>
            <person name="Labrenz M."/>
            <person name="Spormann A.M."/>
            <person name="Op den Camp H."/>
            <person name="Overmann J."/>
            <person name="Amann R."/>
            <person name="Jetten M.S.M."/>
            <person name="Mascher T."/>
            <person name="Medema M.H."/>
            <person name="Devos D.P."/>
            <person name="Kaster A.-K."/>
            <person name="Ovreas L."/>
            <person name="Rohde M."/>
            <person name="Galperin M.Y."/>
            <person name="Jogler C."/>
        </authorList>
    </citation>
    <scope>NUCLEOTIDE SEQUENCE [LARGE SCALE GENOMIC DNA]</scope>
    <source>
        <strain evidence="1 2">Pan181</strain>
    </source>
</reference>
<name>A0A518ATG8_9BACT</name>